<accession>A0ACC1MWQ4</accession>
<keyword evidence="2" id="KW-1185">Reference proteome</keyword>
<protein>
    <submittedName>
        <fullName evidence="1">Uncharacterized protein</fullName>
    </submittedName>
</protein>
<gene>
    <name evidence="1" type="ORF">NUW54_g12689</name>
</gene>
<evidence type="ECO:0000313" key="1">
    <source>
        <dbReference type="EMBL" id="KAJ2970623.1"/>
    </source>
</evidence>
<evidence type="ECO:0000313" key="2">
    <source>
        <dbReference type="Proteomes" id="UP001144978"/>
    </source>
</evidence>
<comment type="caution">
    <text evidence="1">The sequence shown here is derived from an EMBL/GenBank/DDBJ whole genome shotgun (WGS) entry which is preliminary data.</text>
</comment>
<dbReference type="EMBL" id="JANSHE010005514">
    <property type="protein sequence ID" value="KAJ2970623.1"/>
    <property type="molecule type" value="Genomic_DNA"/>
</dbReference>
<organism evidence="1 2">
    <name type="scientific">Trametes sanguinea</name>
    <dbReference type="NCBI Taxonomy" id="158606"/>
    <lineage>
        <taxon>Eukaryota</taxon>
        <taxon>Fungi</taxon>
        <taxon>Dikarya</taxon>
        <taxon>Basidiomycota</taxon>
        <taxon>Agaricomycotina</taxon>
        <taxon>Agaricomycetes</taxon>
        <taxon>Polyporales</taxon>
        <taxon>Polyporaceae</taxon>
        <taxon>Trametes</taxon>
    </lineage>
</organism>
<name>A0ACC1MWQ4_9APHY</name>
<dbReference type="Proteomes" id="UP001144978">
    <property type="component" value="Unassembled WGS sequence"/>
</dbReference>
<reference evidence="1" key="1">
    <citation type="submission" date="2022-08" db="EMBL/GenBank/DDBJ databases">
        <title>Genome Sequence of Pycnoporus sanguineus.</title>
        <authorList>
            <person name="Buettner E."/>
        </authorList>
    </citation>
    <scope>NUCLEOTIDE SEQUENCE</scope>
    <source>
        <strain evidence="1">CG-C14</strain>
    </source>
</reference>
<sequence>MHGAPIQDLIVPDGTSDEELDRFIRKNVRDSFHYTSTCRMGAQSHGERPSVVDTKLRVHGVYGLRVCDTSIFPEILGTHTMAPVVAVAEKCADMMKVALKSGEK</sequence>
<proteinExistence type="predicted"/>